<evidence type="ECO:0000313" key="3">
    <source>
        <dbReference type="Proteomes" id="UP000182015"/>
    </source>
</evidence>
<evidence type="ECO:0000256" key="1">
    <source>
        <dbReference type="SAM" id="Phobius"/>
    </source>
</evidence>
<keyword evidence="1" id="KW-1133">Transmembrane helix</keyword>
<keyword evidence="3" id="KW-1185">Reference proteome</keyword>
<feature type="transmembrane region" description="Helical" evidence="1">
    <location>
        <begin position="50"/>
        <end position="71"/>
    </location>
</feature>
<dbReference type="RefSeq" id="WP_071792862.1">
    <property type="nucleotide sequence ID" value="NZ_LZDD01000001.1"/>
</dbReference>
<dbReference type="OrthoDB" id="333057at2"/>
<dbReference type="STRING" id="1856638.A9Q68_01295"/>
<comment type="caution">
    <text evidence="2">The sequence shown here is derived from an EMBL/GenBank/DDBJ whole genome shotgun (WGS) entry which is preliminary data.</text>
</comment>
<keyword evidence="1" id="KW-0812">Transmembrane</keyword>
<feature type="transmembrane region" description="Helical" evidence="1">
    <location>
        <begin position="108"/>
        <end position="125"/>
    </location>
</feature>
<proteinExistence type="predicted"/>
<dbReference type="InterPro" id="IPR013879">
    <property type="entry name" value="DUF1761"/>
</dbReference>
<accession>A0A1L8MN71</accession>
<keyword evidence="1" id="KW-0472">Membrane</keyword>
<dbReference type="Pfam" id="PF08570">
    <property type="entry name" value="DUF1761"/>
    <property type="match status" value="1"/>
</dbReference>
<dbReference type="AlphaFoldDB" id="A0A1L8MN71"/>
<evidence type="ECO:0008006" key="4">
    <source>
        <dbReference type="Google" id="ProtNLM"/>
    </source>
</evidence>
<name>A0A1L8MN71_9STRE</name>
<reference evidence="3" key="1">
    <citation type="submission" date="2016-06" db="EMBL/GenBank/DDBJ databases">
        <authorList>
            <person name="de Vries S.P.W."/>
            <person name="Hadjirin N.F."/>
            <person name="Lay E.M."/>
            <person name="Zadoks R.N."/>
            <person name="Peacock S.J."/>
            <person name="Parkhill J."/>
            <person name="Grant A.J."/>
            <person name="Mcdougall S."/>
            <person name="Holmes M.A."/>
        </authorList>
    </citation>
    <scope>NUCLEOTIDE SEQUENCE [LARGE SCALE GENOMIC DNA]</scope>
    <source>
        <strain evidence="3">NZ1587</strain>
    </source>
</reference>
<sequence length="126" mass="13845">MTLIIAIVTGIINFMIGGLWYGLLFQKPWIEAMGINPEDIGKNGDGKKEMIMTVIVEVIISIVTILFLSAINAATPLNAIIIGIITILSGLKNYFFEQRPVKLILINESYKIVAFVVIGLALLLIK</sequence>
<feature type="transmembrane region" description="Helical" evidence="1">
    <location>
        <begin position="77"/>
        <end position="96"/>
    </location>
</feature>
<gene>
    <name evidence="2" type="ORF">A9Q68_01295</name>
</gene>
<protein>
    <recommendedName>
        <fullName evidence="4">DUF1761 domain-containing protein</fullName>
    </recommendedName>
</protein>
<organism evidence="2 3">
    <name type="scientific">Streptococcus bovimastitidis</name>
    <dbReference type="NCBI Taxonomy" id="1856638"/>
    <lineage>
        <taxon>Bacteria</taxon>
        <taxon>Bacillati</taxon>
        <taxon>Bacillota</taxon>
        <taxon>Bacilli</taxon>
        <taxon>Lactobacillales</taxon>
        <taxon>Streptococcaceae</taxon>
        <taxon>Streptococcus</taxon>
    </lineage>
</organism>
<feature type="transmembrane region" description="Helical" evidence="1">
    <location>
        <begin position="6"/>
        <end position="25"/>
    </location>
</feature>
<dbReference type="Proteomes" id="UP000182015">
    <property type="component" value="Unassembled WGS sequence"/>
</dbReference>
<evidence type="ECO:0000313" key="2">
    <source>
        <dbReference type="EMBL" id="OJF72207.1"/>
    </source>
</evidence>
<dbReference type="EMBL" id="LZDD01000001">
    <property type="protein sequence ID" value="OJF72207.1"/>
    <property type="molecule type" value="Genomic_DNA"/>
</dbReference>